<sequence>MSFWSIVTLAVLGWVALRSYRGRGPISGTITAVFSCIGVVILVNAAVFLGIIGRETVRTYDEKTKGTLGEKVEEAHRPYFEELQRRDPQAPRFTEDHIAKVPGQNAHF</sequence>
<keyword evidence="1" id="KW-0812">Transmembrane</keyword>
<evidence type="ECO:0000313" key="2">
    <source>
        <dbReference type="EMBL" id="PZP01486.1"/>
    </source>
</evidence>
<name>A0A2W5D2G2_9CORY</name>
<evidence type="ECO:0000256" key="1">
    <source>
        <dbReference type="SAM" id="Phobius"/>
    </source>
</evidence>
<feature type="transmembrane region" description="Helical" evidence="1">
    <location>
        <begin position="31"/>
        <end position="53"/>
    </location>
</feature>
<comment type="caution">
    <text evidence="2">The sequence shown here is derived from an EMBL/GenBank/DDBJ whole genome shotgun (WGS) entry which is preliminary data.</text>
</comment>
<protein>
    <submittedName>
        <fullName evidence="2">Uncharacterized protein</fullName>
    </submittedName>
</protein>
<reference evidence="2 3" key="1">
    <citation type="submission" date="2017-11" db="EMBL/GenBank/DDBJ databases">
        <title>Infants hospitalized years apart are colonized by the same room-sourced microbial strains.</title>
        <authorList>
            <person name="Brooks B."/>
            <person name="Olm M.R."/>
            <person name="Firek B.A."/>
            <person name="Baker R."/>
            <person name="Thomas B.C."/>
            <person name="Morowitz M.J."/>
            <person name="Banfield J.F."/>
        </authorList>
    </citation>
    <scope>NUCLEOTIDE SEQUENCE [LARGE SCALE GENOMIC DNA]</scope>
    <source>
        <strain evidence="2">S2_012_000_R3_87</strain>
    </source>
</reference>
<dbReference type="EMBL" id="QFNY01000069">
    <property type="protein sequence ID" value="PZP01486.1"/>
    <property type="molecule type" value="Genomic_DNA"/>
</dbReference>
<keyword evidence="1" id="KW-1133">Transmembrane helix</keyword>
<gene>
    <name evidence="2" type="ORF">DI609_04025</name>
</gene>
<evidence type="ECO:0000313" key="3">
    <source>
        <dbReference type="Proteomes" id="UP000249451"/>
    </source>
</evidence>
<keyword evidence="1" id="KW-0472">Membrane</keyword>
<organism evidence="2 3">
    <name type="scientific">Corynebacterium urealyticum</name>
    <dbReference type="NCBI Taxonomy" id="43771"/>
    <lineage>
        <taxon>Bacteria</taxon>
        <taxon>Bacillati</taxon>
        <taxon>Actinomycetota</taxon>
        <taxon>Actinomycetes</taxon>
        <taxon>Mycobacteriales</taxon>
        <taxon>Corynebacteriaceae</taxon>
        <taxon>Corynebacterium</taxon>
    </lineage>
</organism>
<accession>A0A2W5D2G2</accession>
<dbReference type="Proteomes" id="UP000249451">
    <property type="component" value="Unassembled WGS sequence"/>
</dbReference>
<proteinExistence type="predicted"/>
<dbReference type="AlphaFoldDB" id="A0A2W5D2G2"/>